<dbReference type="SUPFAM" id="SSF49562">
    <property type="entry name" value="C2 domain (Calcium/lipid-binding domain, CaLB)"/>
    <property type="match status" value="1"/>
</dbReference>
<dbReference type="GO" id="GO:0005814">
    <property type="term" value="C:centriole"/>
    <property type="evidence" value="ECO:0007669"/>
    <property type="project" value="TreeGrafter"/>
</dbReference>
<feature type="region of interest" description="Disordered" evidence="1">
    <location>
        <begin position="1111"/>
        <end position="1141"/>
    </location>
</feature>
<evidence type="ECO:0000313" key="4">
    <source>
        <dbReference type="Proteomes" id="UP000030742"/>
    </source>
</evidence>
<dbReference type="EMBL" id="KB632012">
    <property type="protein sequence ID" value="ERL88003.1"/>
    <property type="molecule type" value="Genomic_DNA"/>
</dbReference>
<name>U4U6Q4_DENPD</name>
<gene>
    <name evidence="3" type="ORF">D910_05392</name>
</gene>
<feature type="compositionally biased region" description="Polar residues" evidence="1">
    <location>
        <begin position="1111"/>
        <end position="1124"/>
    </location>
</feature>
<dbReference type="OrthoDB" id="79771at2759"/>
<evidence type="ECO:0000313" key="3">
    <source>
        <dbReference type="EMBL" id="ERL88003.1"/>
    </source>
</evidence>
<dbReference type="InterPro" id="IPR035892">
    <property type="entry name" value="C2_domain_sf"/>
</dbReference>
<feature type="compositionally biased region" description="Polar residues" evidence="1">
    <location>
        <begin position="656"/>
        <end position="665"/>
    </location>
</feature>
<dbReference type="STRING" id="77166.U4U6Q4"/>
<proteinExistence type="predicted"/>
<evidence type="ECO:0000259" key="2">
    <source>
        <dbReference type="PROSITE" id="PS50004"/>
    </source>
</evidence>
<dbReference type="PANTHER" id="PTHR21254:SF1">
    <property type="entry name" value="C2 DOMAIN-CONTAINING PROTEIN 3"/>
    <property type="match status" value="1"/>
</dbReference>
<feature type="domain" description="C2" evidence="2">
    <location>
        <begin position="714"/>
        <end position="846"/>
    </location>
</feature>
<organism evidence="3 4">
    <name type="scientific">Dendroctonus ponderosae</name>
    <name type="common">Mountain pine beetle</name>
    <dbReference type="NCBI Taxonomy" id="77166"/>
    <lineage>
        <taxon>Eukaryota</taxon>
        <taxon>Metazoa</taxon>
        <taxon>Ecdysozoa</taxon>
        <taxon>Arthropoda</taxon>
        <taxon>Hexapoda</taxon>
        <taxon>Insecta</taxon>
        <taxon>Pterygota</taxon>
        <taxon>Neoptera</taxon>
        <taxon>Endopterygota</taxon>
        <taxon>Coleoptera</taxon>
        <taxon>Polyphaga</taxon>
        <taxon>Cucujiformia</taxon>
        <taxon>Curculionidae</taxon>
        <taxon>Scolytinae</taxon>
        <taxon>Dendroctonus</taxon>
    </lineage>
</organism>
<evidence type="ECO:0000256" key="1">
    <source>
        <dbReference type="SAM" id="MobiDB-lite"/>
    </source>
</evidence>
<sequence>MVQSILQNDPFTGDIYSKTHNTPVSSATSLTCNSNGKKLLEAFLNGDYLTKEQEQMALNTARSVPMEEVCNTIGKSNFSKCACAVCSAYHPTNLKCDLRRPQTQLKQLKGGVPADALKQVDSLKIILQSVHLNNAGSKKVSFGKGRADSRLNETYFLEYSVPEVFSKGVVRSKSKTDSGLESSVVRVCARRTSNVIHVRQAFIHSICNLYNCNLEDHDISFVVRFKSSSKKKAEQLGVAKFNFGAFTHSPTASCGKTLPIFLSEDSTISVGTLKVTLQLGAGKLYFGQEFLGMSQKVSVHPIVTSCHCTTDAVLNKDSPLESSSSEEIATIAPNTWEERLVCKEKPSSVNKSVEKPHSAALPQISPIFQCSKTTEKLQSCPLVDKAVQLEAEPTEVELLFGFLYISEANFLNISPNSFMLCKPYCQNETSSSRIVYASASPLYNFCQTIPLLYEESLLLNLRENFMLIEFWEKTAGTEELLGLTRLPLHQFYLGFRNSIILKHLKRNKVLPVIGTDWWEPIYSASQNELIGQVQVLTALGTEAQIKNLELERGFREEIVKAKFPKAAQLKPAFKQPESYFSDRAKVNRKTLENFKNSPSTARSEHTKKPEVVDVGVQSDMEKLNQKTQAQPDVKEAREMLLAAMNLIEQTKKPSCVENSTNTENGISKGDSSEFQKVEKERPKMATLSKTAPLLNSLATELGLSKSKPTKAPHFLAEICITAANLQLPSRRKSKAKSKRARDKIRQQEQENLLRSTYVTFETLPGEPLQMTGLWPKCPTPLWDFTSRVRLPMDLVADDKKRLIFKVWEKATNTVLQPNMKTDTVLGFAALDLSIIGMGMPNVQGWFNIMDFSDNCKGQIHVSTIKVNPLDDLQKLLNPMVQVTSNVKSETATCPKSGDPNGLGRTLKRKFAELDGITQRLRLSEVVSDESEDPDTDKAADEFEHDINNLCVEEDFEMANFDDTDNHTAAAESNPGPSGQNDSAELGVYSAEQQSSYSSLLSENKFLSSTDPTRRWEVPENVLKGKVELGIDNLLEKLNLLTSGASQSFAQRYVSGCSAPSDPSDIQGIFKDLEQHSRPNITNSFDPTMFQRPCSGSLRNSSLLQPVQFNNADEANDGSATSVISDFSDCRSKPDGQDPPIG</sequence>
<dbReference type="GO" id="GO:0061511">
    <property type="term" value="P:centriole elongation"/>
    <property type="evidence" value="ECO:0007669"/>
    <property type="project" value="TreeGrafter"/>
</dbReference>
<dbReference type="PROSITE" id="PS50004">
    <property type="entry name" value="C2"/>
    <property type="match status" value="1"/>
</dbReference>
<protein>
    <recommendedName>
        <fullName evidence="2">C2 domain-containing protein</fullName>
    </recommendedName>
</protein>
<feature type="region of interest" description="Disordered" evidence="1">
    <location>
        <begin position="655"/>
        <end position="677"/>
    </location>
</feature>
<accession>U4U6Q4</accession>
<dbReference type="InterPro" id="IPR000008">
    <property type="entry name" value="C2_dom"/>
</dbReference>
<dbReference type="GO" id="GO:0060271">
    <property type="term" value="P:cilium assembly"/>
    <property type="evidence" value="ECO:0007669"/>
    <property type="project" value="TreeGrafter"/>
</dbReference>
<dbReference type="Proteomes" id="UP000030742">
    <property type="component" value="Unassembled WGS sequence"/>
</dbReference>
<dbReference type="GO" id="GO:0071539">
    <property type="term" value="P:protein localization to centrosome"/>
    <property type="evidence" value="ECO:0007669"/>
    <property type="project" value="TreeGrafter"/>
</dbReference>
<dbReference type="PANTHER" id="PTHR21254">
    <property type="entry name" value="C2 DOMAIN-CONTAINING PROTEIN 3"/>
    <property type="match status" value="1"/>
</dbReference>
<reference evidence="3 4" key="1">
    <citation type="journal article" date="2013" name="Genome Biol.">
        <title>Draft genome of the mountain pine beetle, Dendroctonus ponderosae Hopkins, a major forest pest.</title>
        <authorList>
            <person name="Keeling C.I."/>
            <person name="Yuen M.M."/>
            <person name="Liao N.Y."/>
            <person name="Docking T.R."/>
            <person name="Chan S.K."/>
            <person name="Taylor G.A."/>
            <person name="Palmquist D.L."/>
            <person name="Jackman S.D."/>
            <person name="Nguyen A."/>
            <person name="Li M."/>
            <person name="Henderson H."/>
            <person name="Janes J.K."/>
            <person name="Zhao Y."/>
            <person name="Pandoh P."/>
            <person name="Moore R."/>
            <person name="Sperling F.A."/>
            <person name="Huber D.P."/>
            <person name="Birol I."/>
            <person name="Jones S.J."/>
            <person name="Bohlmann J."/>
        </authorList>
    </citation>
    <scope>NUCLEOTIDE SEQUENCE</scope>
</reference>
<dbReference type="GO" id="GO:0034451">
    <property type="term" value="C:centriolar satellite"/>
    <property type="evidence" value="ECO:0007669"/>
    <property type="project" value="TreeGrafter"/>
</dbReference>
<dbReference type="AlphaFoldDB" id="U4U6Q4"/>